<dbReference type="AlphaFoldDB" id="A0A2P7ZED0"/>
<dbReference type="InterPro" id="IPR002347">
    <property type="entry name" value="SDR_fam"/>
</dbReference>
<name>A0A2P7ZED0_9PEZI</name>
<protein>
    <submittedName>
        <fullName evidence="3">Peroxisomal hydratase-dehydrogenase-epimerase</fullName>
    </submittedName>
</protein>
<keyword evidence="2" id="KW-0560">Oxidoreductase</keyword>
<evidence type="ECO:0000313" key="4">
    <source>
        <dbReference type="Proteomes" id="UP000243723"/>
    </source>
</evidence>
<evidence type="ECO:0000256" key="1">
    <source>
        <dbReference type="ARBA" id="ARBA00006484"/>
    </source>
</evidence>
<accession>A0A2P7ZED0</accession>
<dbReference type="OrthoDB" id="37659at2759"/>
<dbReference type="EMBL" id="NHZQ01000236">
    <property type="protein sequence ID" value="PSK46587.1"/>
    <property type="molecule type" value="Genomic_DNA"/>
</dbReference>
<sequence length="154" mass="16833">MARILVEKELWNQLRGKTILVTGGANGIGKATVQLFAEHGANVVIGDLDKTRGEALAKELGKMIRCTRAAMFQPTDVTDWLSLRSLFDSAFERFGRVDHVVANAAIPEKDTFLTTDTFDEDGQLAAPDLRILDVNIGGVLRSRASSILLSWAFS</sequence>
<reference evidence="3 4" key="1">
    <citation type="submission" date="2017-05" db="EMBL/GenBank/DDBJ databases">
        <title>Draft genome sequence of Elsinoe australis.</title>
        <authorList>
            <person name="Cheng Q."/>
        </authorList>
    </citation>
    <scope>NUCLEOTIDE SEQUENCE [LARGE SCALE GENOMIC DNA]</scope>
    <source>
        <strain evidence="3 4">NL1</strain>
    </source>
</reference>
<evidence type="ECO:0000256" key="2">
    <source>
        <dbReference type="ARBA" id="ARBA00023002"/>
    </source>
</evidence>
<organism evidence="3 4">
    <name type="scientific">Elsinoe australis</name>
    <dbReference type="NCBI Taxonomy" id="40998"/>
    <lineage>
        <taxon>Eukaryota</taxon>
        <taxon>Fungi</taxon>
        <taxon>Dikarya</taxon>
        <taxon>Ascomycota</taxon>
        <taxon>Pezizomycotina</taxon>
        <taxon>Dothideomycetes</taxon>
        <taxon>Dothideomycetidae</taxon>
        <taxon>Myriangiales</taxon>
        <taxon>Elsinoaceae</taxon>
        <taxon>Elsinoe</taxon>
    </lineage>
</organism>
<dbReference type="Pfam" id="PF00106">
    <property type="entry name" value="adh_short"/>
    <property type="match status" value="1"/>
</dbReference>
<dbReference type="STRING" id="40998.A0A2P7ZED0"/>
<comment type="similarity">
    <text evidence="1">Belongs to the short-chain dehydrogenases/reductases (SDR) family.</text>
</comment>
<dbReference type="PANTHER" id="PTHR43180:SF33">
    <property type="entry name" value="15-HYDROXYPROSTAGLANDIN DEHYDROGENASE [NAD(+)]-LIKE"/>
    <property type="match status" value="1"/>
</dbReference>
<proteinExistence type="inferred from homology"/>
<comment type="caution">
    <text evidence="3">The sequence shown here is derived from an EMBL/GenBank/DDBJ whole genome shotgun (WGS) entry which is preliminary data.</text>
</comment>
<gene>
    <name evidence="3" type="ORF">B9Z65_5555</name>
</gene>
<dbReference type="Proteomes" id="UP000243723">
    <property type="component" value="Unassembled WGS sequence"/>
</dbReference>
<keyword evidence="4" id="KW-1185">Reference proteome</keyword>
<dbReference type="PRINTS" id="PR00081">
    <property type="entry name" value="GDHRDH"/>
</dbReference>
<dbReference type="GO" id="GO:0016491">
    <property type="term" value="F:oxidoreductase activity"/>
    <property type="evidence" value="ECO:0007669"/>
    <property type="project" value="UniProtKB-KW"/>
</dbReference>
<dbReference type="SUPFAM" id="SSF51735">
    <property type="entry name" value="NAD(P)-binding Rossmann-fold domains"/>
    <property type="match status" value="1"/>
</dbReference>
<dbReference type="PANTHER" id="PTHR43180">
    <property type="entry name" value="3-OXOACYL-(ACYL-CARRIER-PROTEIN) REDUCTASE (AFU_ORTHOLOGUE AFUA_6G11210)"/>
    <property type="match status" value="1"/>
</dbReference>
<dbReference type="InterPro" id="IPR036291">
    <property type="entry name" value="NAD(P)-bd_dom_sf"/>
</dbReference>
<dbReference type="Gene3D" id="3.40.50.720">
    <property type="entry name" value="NAD(P)-binding Rossmann-like Domain"/>
    <property type="match status" value="1"/>
</dbReference>
<evidence type="ECO:0000313" key="3">
    <source>
        <dbReference type="EMBL" id="PSK46587.1"/>
    </source>
</evidence>